<dbReference type="WBParaSite" id="ACOC_0000055301-mRNA-1">
    <property type="protein sequence ID" value="ACOC_0000055301-mRNA-1"/>
    <property type="gene ID" value="ACOC_0000055301"/>
</dbReference>
<evidence type="ECO:0000313" key="4">
    <source>
        <dbReference type="Proteomes" id="UP000267027"/>
    </source>
</evidence>
<keyword evidence="4" id="KW-1185">Reference proteome</keyword>
<dbReference type="OrthoDB" id="269822at2759"/>
<gene>
    <name evidence="3" type="ORF">ACOC_LOCUS554</name>
</gene>
<evidence type="ECO:0000313" key="3">
    <source>
        <dbReference type="EMBL" id="VDM52139.1"/>
    </source>
</evidence>
<dbReference type="STRING" id="334426.A0A158PDD7"/>
<feature type="domain" description="Phosphatidylinositol-specific phospholipase C X" evidence="2">
    <location>
        <begin position="1"/>
        <end position="141"/>
    </location>
</feature>
<feature type="transmembrane region" description="Helical" evidence="1">
    <location>
        <begin position="148"/>
        <end position="169"/>
    </location>
</feature>
<protein>
    <submittedName>
        <fullName evidence="5">PLCXc domain-containing protein</fullName>
    </submittedName>
</protein>
<keyword evidence="1" id="KW-1133">Transmembrane helix</keyword>
<evidence type="ECO:0000256" key="1">
    <source>
        <dbReference type="SAM" id="Phobius"/>
    </source>
</evidence>
<dbReference type="PROSITE" id="PS50007">
    <property type="entry name" value="PIPLC_X_DOMAIN"/>
    <property type="match status" value="1"/>
</dbReference>
<dbReference type="Gene3D" id="3.20.20.190">
    <property type="entry name" value="Phosphatidylinositol (PI) phosphodiesterase"/>
    <property type="match status" value="1"/>
</dbReference>
<dbReference type="InterPro" id="IPR001192">
    <property type="entry name" value="PI-PLC_fam"/>
</dbReference>
<dbReference type="Proteomes" id="UP000267027">
    <property type="component" value="Unassembled WGS sequence"/>
</dbReference>
<dbReference type="InterPro" id="IPR017946">
    <property type="entry name" value="PLC-like_Pdiesterase_TIM-brl"/>
</dbReference>
<evidence type="ECO:0000313" key="5">
    <source>
        <dbReference type="WBParaSite" id="ACOC_0000055301-mRNA-1"/>
    </source>
</evidence>
<dbReference type="Pfam" id="PF00388">
    <property type="entry name" value="PI-PLC-X"/>
    <property type="match status" value="1"/>
</dbReference>
<dbReference type="SMART" id="SM00148">
    <property type="entry name" value="PLCXc"/>
    <property type="match status" value="1"/>
</dbReference>
<dbReference type="GO" id="GO:0004435">
    <property type="term" value="F:phosphatidylinositol-4,5-bisphosphate phospholipase C activity"/>
    <property type="evidence" value="ECO:0007669"/>
    <property type="project" value="TreeGrafter"/>
</dbReference>
<dbReference type="GO" id="GO:0051209">
    <property type="term" value="P:release of sequestered calcium ion into cytosol"/>
    <property type="evidence" value="ECO:0007669"/>
    <property type="project" value="TreeGrafter"/>
</dbReference>
<reference evidence="3 4" key="2">
    <citation type="submission" date="2018-11" db="EMBL/GenBank/DDBJ databases">
        <authorList>
            <consortium name="Pathogen Informatics"/>
        </authorList>
    </citation>
    <scope>NUCLEOTIDE SEQUENCE [LARGE SCALE GENOMIC DNA]</scope>
    <source>
        <strain evidence="3 4">Costa Rica</strain>
    </source>
</reference>
<dbReference type="PANTHER" id="PTHR10336:SF193">
    <property type="entry name" value="PHOSPHOINOSITIDE PHOSPHOLIPASE C"/>
    <property type="match status" value="1"/>
</dbReference>
<dbReference type="AlphaFoldDB" id="A0A158PDD7"/>
<name>A0A158PDD7_ANGCS</name>
<dbReference type="GO" id="GO:0046488">
    <property type="term" value="P:phosphatidylinositol metabolic process"/>
    <property type="evidence" value="ECO:0007669"/>
    <property type="project" value="TreeGrafter"/>
</dbReference>
<dbReference type="InterPro" id="IPR000909">
    <property type="entry name" value="PLipase_C_PInositol-sp_X_dom"/>
</dbReference>
<dbReference type="GO" id="GO:0048015">
    <property type="term" value="P:phosphatidylinositol-mediated signaling"/>
    <property type="evidence" value="ECO:0007669"/>
    <property type="project" value="TreeGrafter"/>
</dbReference>
<dbReference type="PANTHER" id="PTHR10336">
    <property type="entry name" value="PHOSPHOINOSITIDE-SPECIFIC PHOSPHOLIPASE C FAMILY PROTEIN"/>
    <property type="match status" value="1"/>
</dbReference>
<proteinExistence type="predicted"/>
<evidence type="ECO:0000259" key="2">
    <source>
        <dbReference type="SMART" id="SM00148"/>
    </source>
</evidence>
<sequence length="260" mass="29633">MHEPLPHYFINSSHNTYCTGELKCVCRTNIKIYSLCEGSFQVLLSGCRCVELDCWDGSDGPVVTHGPSAVMRMNEIPLKAVCSAIAECAFKTSPYPVVLSIENHLCQQQQKEMVQIFREAFGSKLLVDPLESHPVWCLSSRKKSVQNFLYLFLIYFETSLQTLLLWFVLTPVHAFAIRFFPSLSSSMLVILFEHGAGCVSHGVICKIKQLQLRVQLCNLCYEQVRPTCRWPSLWTSASFRSPLYSFMTDPSMIRYRCAFS</sequence>
<keyword evidence="1" id="KW-0812">Transmembrane</keyword>
<accession>A0A158PDD7</accession>
<reference evidence="5" key="1">
    <citation type="submission" date="2016-04" db="UniProtKB">
        <authorList>
            <consortium name="WormBaseParasite"/>
        </authorList>
    </citation>
    <scope>IDENTIFICATION</scope>
</reference>
<organism evidence="5">
    <name type="scientific">Angiostrongylus costaricensis</name>
    <name type="common">Nematode worm</name>
    <dbReference type="NCBI Taxonomy" id="334426"/>
    <lineage>
        <taxon>Eukaryota</taxon>
        <taxon>Metazoa</taxon>
        <taxon>Ecdysozoa</taxon>
        <taxon>Nematoda</taxon>
        <taxon>Chromadorea</taxon>
        <taxon>Rhabditida</taxon>
        <taxon>Rhabditina</taxon>
        <taxon>Rhabditomorpha</taxon>
        <taxon>Strongyloidea</taxon>
        <taxon>Metastrongylidae</taxon>
        <taxon>Angiostrongylus</taxon>
    </lineage>
</organism>
<dbReference type="SUPFAM" id="SSF51695">
    <property type="entry name" value="PLC-like phosphodiesterases"/>
    <property type="match status" value="1"/>
</dbReference>
<keyword evidence="1" id="KW-0472">Membrane</keyword>
<dbReference type="EMBL" id="UYYA01000058">
    <property type="protein sequence ID" value="VDM52139.1"/>
    <property type="molecule type" value="Genomic_DNA"/>
</dbReference>